<dbReference type="GO" id="GO:0000271">
    <property type="term" value="P:polysaccharide biosynthetic process"/>
    <property type="evidence" value="ECO:0007669"/>
    <property type="project" value="InterPro"/>
</dbReference>
<dbReference type="InterPro" id="IPR007267">
    <property type="entry name" value="GtrA_DPMS_TM"/>
</dbReference>
<dbReference type="PANTHER" id="PTHR38459:SF1">
    <property type="entry name" value="PROPHAGE BACTOPRENOL-LINKED GLUCOSE TRANSLOCASE HOMOLOG"/>
    <property type="match status" value="1"/>
</dbReference>
<evidence type="ECO:0000259" key="7">
    <source>
        <dbReference type="Pfam" id="PF04138"/>
    </source>
</evidence>
<accession>A0A9D1FUM5</accession>
<feature type="domain" description="GtrA/DPMS transmembrane" evidence="7">
    <location>
        <begin position="19"/>
        <end position="134"/>
    </location>
</feature>
<comment type="similarity">
    <text evidence="2">Belongs to the GtrA family.</text>
</comment>
<proteinExistence type="inferred from homology"/>
<dbReference type="PANTHER" id="PTHR38459">
    <property type="entry name" value="PROPHAGE BACTOPRENOL-LINKED GLUCOSE TRANSLOCASE HOMOLOG"/>
    <property type="match status" value="1"/>
</dbReference>
<feature type="transmembrane region" description="Helical" evidence="6">
    <location>
        <begin position="111"/>
        <end position="129"/>
    </location>
</feature>
<protein>
    <submittedName>
        <fullName evidence="8">GtrA family protein</fullName>
    </submittedName>
</protein>
<name>A0A9D1FUM5_9BACT</name>
<sequence length="141" mass="16582">MKKLLEIYNFWCKIPDKIRFLIIGAINAGISYVIFAVAVYLIGEQYYQVCAALQWILSSFISFTNQKVFVFCTKGNWIKEYLRCCMTWLVSYLLNALILEVFVKYIDINVYLAQFLAIFTVSVVTYVLFKYFAFRVHKNCP</sequence>
<dbReference type="AlphaFoldDB" id="A0A9D1FUM5"/>
<reference evidence="8" key="1">
    <citation type="submission" date="2020-10" db="EMBL/GenBank/DDBJ databases">
        <authorList>
            <person name="Gilroy R."/>
        </authorList>
    </citation>
    <scope>NUCLEOTIDE SEQUENCE</scope>
    <source>
        <strain evidence="8">CHK152-2994</strain>
    </source>
</reference>
<comment type="subcellular location">
    <subcellularLocation>
        <location evidence="1">Membrane</location>
        <topology evidence="1">Multi-pass membrane protein</topology>
    </subcellularLocation>
</comment>
<feature type="transmembrane region" description="Helical" evidence="6">
    <location>
        <begin position="20"/>
        <end position="40"/>
    </location>
</feature>
<evidence type="ECO:0000313" key="9">
    <source>
        <dbReference type="Proteomes" id="UP000824139"/>
    </source>
</evidence>
<dbReference type="GO" id="GO:0005886">
    <property type="term" value="C:plasma membrane"/>
    <property type="evidence" value="ECO:0007669"/>
    <property type="project" value="TreeGrafter"/>
</dbReference>
<dbReference type="Proteomes" id="UP000824139">
    <property type="component" value="Unassembled WGS sequence"/>
</dbReference>
<reference evidence="8" key="2">
    <citation type="journal article" date="2021" name="PeerJ">
        <title>Extensive microbial diversity within the chicken gut microbiome revealed by metagenomics and culture.</title>
        <authorList>
            <person name="Gilroy R."/>
            <person name="Ravi A."/>
            <person name="Getino M."/>
            <person name="Pursley I."/>
            <person name="Horton D.L."/>
            <person name="Alikhan N.F."/>
            <person name="Baker D."/>
            <person name="Gharbi K."/>
            <person name="Hall N."/>
            <person name="Watson M."/>
            <person name="Adriaenssens E.M."/>
            <person name="Foster-Nyarko E."/>
            <person name="Jarju S."/>
            <person name="Secka A."/>
            <person name="Antonio M."/>
            <person name="Oren A."/>
            <person name="Chaudhuri R.R."/>
            <person name="La Ragione R."/>
            <person name="Hildebrand F."/>
            <person name="Pallen M.J."/>
        </authorList>
    </citation>
    <scope>NUCLEOTIDE SEQUENCE</scope>
    <source>
        <strain evidence="8">CHK152-2994</strain>
    </source>
</reference>
<evidence type="ECO:0000256" key="1">
    <source>
        <dbReference type="ARBA" id="ARBA00004141"/>
    </source>
</evidence>
<evidence type="ECO:0000256" key="6">
    <source>
        <dbReference type="SAM" id="Phobius"/>
    </source>
</evidence>
<feature type="transmembrane region" description="Helical" evidence="6">
    <location>
        <begin position="85"/>
        <end position="105"/>
    </location>
</feature>
<organism evidence="8 9">
    <name type="scientific">Candidatus Scatenecus faecavium</name>
    <dbReference type="NCBI Taxonomy" id="2840915"/>
    <lineage>
        <taxon>Bacteria</taxon>
        <taxon>Candidatus Scatenecus</taxon>
    </lineage>
</organism>
<comment type="caution">
    <text evidence="8">The sequence shown here is derived from an EMBL/GenBank/DDBJ whole genome shotgun (WGS) entry which is preliminary data.</text>
</comment>
<keyword evidence="5 6" id="KW-0472">Membrane</keyword>
<evidence type="ECO:0000256" key="2">
    <source>
        <dbReference type="ARBA" id="ARBA00009399"/>
    </source>
</evidence>
<keyword evidence="3 6" id="KW-0812">Transmembrane</keyword>
<evidence type="ECO:0000256" key="5">
    <source>
        <dbReference type="ARBA" id="ARBA00023136"/>
    </source>
</evidence>
<dbReference type="Pfam" id="PF04138">
    <property type="entry name" value="GtrA_DPMS_TM"/>
    <property type="match status" value="1"/>
</dbReference>
<feature type="transmembrane region" description="Helical" evidence="6">
    <location>
        <begin position="46"/>
        <end position="64"/>
    </location>
</feature>
<evidence type="ECO:0000313" key="8">
    <source>
        <dbReference type="EMBL" id="HIS82233.1"/>
    </source>
</evidence>
<dbReference type="EMBL" id="DVJO01000029">
    <property type="protein sequence ID" value="HIS82233.1"/>
    <property type="molecule type" value="Genomic_DNA"/>
</dbReference>
<keyword evidence="4 6" id="KW-1133">Transmembrane helix</keyword>
<evidence type="ECO:0000256" key="3">
    <source>
        <dbReference type="ARBA" id="ARBA00022692"/>
    </source>
</evidence>
<evidence type="ECO:0000256" key="4">
    <source>
        <dbReference type="ARBA" id="ARBA00022989"/>
    </source>
</evidence>
<dbReference type="InterPro" id="IPR051401">
    <property type="entry name" value="GtrA_CellWall_Glycosyl"/>
</dbReference>
<gene>
    <name evidence="8" type="ORF">IAD41_01330</name>
</gene>